<dbReference type="GO" id="GO:0004674">
    <property type="term" value="F:protein serine/threonine kinase activity"/>
    <property type="evidence" value="ECO:0007669"/>
    <property type="project" value="UniProtKB-KW"/>
</dbReference>
<feature type="compositionally biased region" description="Polar residues" evidence="8">
    <location>
        <begin position="76"/>
        <end position="88"/>
    </location>
</feature>
<dbReference type="OrthoDB" id="10260894at2759"/>
<keyword evidence="3" id="KW-0808">Transferase</keyword>
<feature type="binding site" evidence="7">
    <location>
        <position position="306"/>
    </location>
    <ligand>
        <name>ATP</name>
        <dbReference type="ChEBI" id="CHEBI:30616"/>
    </ligand>
</feature>
<dbReference type="InterPro" id="IPR017441">
    <property type="entry name" value="Protein_kinase_ATP_BS"/>
</dbReference>
<dbReference type="AlphaFoldDB" id="A0A8C5QCY2"/>
<name>A0A8C5QCY2_9ANUR</name>
<keyword evidence="11" id="KW-1185">Reference proteome</keyword>
<dbReference type="Gene3D" id="1.10.510.10">
    <property type="entry name" value="Transferase(Phosphotransferase) domain 1"/>
    <property type="match status" value="1"/>
</dbReference>
<dbReference type="PROSITE" id="PS00108">
    <property type="entry name" value="PROTEIN_KINASE_ST"/>
    <property type="match status" value="1"/>
</dbReference>
<evidence type="ECO:0000256" key="4">
    <source>
        <dbReference type="ARBA" id="ARBA00022741"/>
    </source>
</evidence>
<feature type="region of interest" description="Disordered" evidence="8">
    <location>
        <begin position="188"/>
        <end position="222"/>
    </location>
</feature>
<dbReference type="InterPro" id="IPR000719">
    <property type="entry name" value="Prot_kinase_dom"/>
</dbReference>
<dbReference type="SUPFAM" id="SSF56112">
    <property type="entry name" value="Protein kinase-like (PK-like)"/>
    <property type="match status" value="1"/>
</dbReference>
<sequence length="612" mass="68738">MHKINYKCPFIFPGLVDWPQSSMFVVSFMNVYKTNQSCLCFSIPRDHWRITELVYPQMADLLIGQEKHPGHGSKVSGASSKPSVSPTNKKGEASLHSLQSEASKTNRNSLGQDNPPKTNEAVTDPIPRPCPDPKTEQEKGGNGDTYKGANSQGSESTNNGETRRNAHTKCPPIELPCLRTQVELTAETFESTTSPASQGTGGKETVTNPKAKDGVPESPWRPDISLLSPGVMDLQSPVIVIGDEVYQIIDDCPPPPAPFPHQFVTLQPGDVASRYDLNMDEILGGGRYGEVHVCKEKASGLQLVAKVLKIQSNREREMAVNEINVMNQLDHRNLIQMFDAMETPNEIYLFLEYVEGGELFERIIDDSYQLMEVDAMVYVRQICEGIFYMHQMYVLHLDLKPENIVCVSPNSHMVKIIDFGLARRYKPQKKLKVSFGTAEFLAPEVVNFDYVSFPTDMWSVGVISYMMVSGLSPYLGDNETETLNNVLSSDVDFDEESFESVSEEAKDFISNLLIREKSGRMSAAQCLKHPWLNDLARKAKLCNRLLKSQMELRKYMMRRRWKVSESTLFLTFLMPNSLLPFLNQSITTHTTNLLRPTPAIPPEAFCFVLASK</sequence>
<dbReference type="Pfam" id="PF00069">
    <property type="entry name" value="Pkinase"/>
    <property type="match status" value="1"/>
</dbReference>
<evidence type="ECO:0000256" key="5">
    <source>
        <dbReference type="ARBA" id="ARBA00022777"/>
    </source>
</evidence>
<feature type="compositionally biased region" description="Polar residues" evidence="8">
    <location>
        <begin position="188"/>
        <end position="198"/>
    </location>
</feature>
<evidence type="ECO:0000256" key="2">
    <source>
        <dbReference type="ARBA" id="ARBA00022527"/>
    </source>
</evidence>
<dbReference type="GeneTree" id="ENSGT00940000161489"/>
<feature type="compositionally biased region" description="Polar residues" evidence="8">
    <location>
        <begin position="96"/>
        <end position="121"/>
    </location>
</feature>
<evidence type="ECO:0000256" key="8">
    <source>
        <dbReference type="SAM" id="MobiDB-lite"/>
    </source>
</evidence>
<keyword evidence="5" id="KW-0418">Kinase</keyword>
<gene>
    <name evidence="10" type="primary">MYLK2</name>
</gene>
<comment type="similarity">
    <text evidence="1">Belongs to the protein kinase superfamily. CAMK Ser/Thr protein kinase family.</text>
</comment>
<evidence type="ECO:0000256" key="7">
    <source>
        <dbReference type="PROSITE-ProRule" id="PRU10141"/>
    </source>
</evidence>
<dbReference type="Ensembl" id="ENSLLET00000037339.1">
    <property type="protein sequence ID" value="ENSLLEP00000035958.1"/>
    <property type="gene ID" value="ENSLLEG00000022600.1"/>
</dbReference>
<reference evidence="10" key="1">
    <citation type="submission" date="2025-08" db="UniProtKB">
        <authorList>
            <consortium name="Ensembl"/>
        </authorList>
    </citation>
    <scope>IDENTIFICATION</scope>
</reference>
<keyword evidence="4 7" id="KW-0547">Nucleotide-binding</keyword>
<accession>A0A8C5QCY2</accession>
<evidence type="ECO:0000256" key="6">
    <source>
        <dbReference type="ARBA" id="ARBA00022840"/>
    </source>
</evidence>
<protein>
    <submittedName>
        <fullName evidence="10">Myosin light chain kinase 2</fullName>
    </submittedName>
</protein>
<dbReference type="PROSITE" id="PS00107">
    <property type="entry name" value="PROTEIN_KINASE_ATP"/>
    <property type="match status" value="1"/>
</dbReference>
<evidence type="ECO:0000256" key="1">
    <source>
        <dbReference type="ARBA" id="ARBA00006692"/>
    </source>
</evidence>
<feature type="compositionally biased region" description="Basic and acidic residues" evidence="8">
    <location>
        <begin position="131"/>
        <end position="141"/>
    </location>
</feature>
<keyword evidence="6 7" id="KW-0067">ATP-binding</keyword>
<dbReference type="FunFam" id="1.10.510.10:FF:000135">
    <property type="entry name" value="Putative myosin light chain kinase 3"/>
    <property type="match status" value="1"/>
</dbReference>
<dbReference type="PANTHER" id="PTHR24347">
    <property type="entry name" value="SERINE/THREONINE-PROTEIN KINASE"/>
    <property type="match status" value="1"/>
</dbReference>
<reference evidence="10" key="2">
    <citation type="submission" date="2025-09" db="UniProtKB">
        <authorList>
            <consortium name="Ensembl"/>
        </authorList>
    </citation>
    <scope>IDENTIFICATION</scope>
</reference>
<evidence type="ECO:0000259" key="9">
    <source>
        <dbReference type="PROSITE" id="PS50011"/>
    </source>
</evidence>
<proteinExistence type="inferred from homology"/>
<organism evidence="10 11">
    <name type="scientific">Leptobrachium leishanense</name>
    <name type="common">Leishan spiny toad</name>
    <dbReference type="NCBI Taxonomy" id="445787"/>
    <lineage>
        <taxon>Eukaryota</taxon>
        <taxon>Metazoa</taxon>
        <taxon>Chordata</taxon>
        <taxon>Craniata</taxon>
        <taxon>Vertebrata</taxon>
        <taxon>Euteleostomi</taxon>
        <taxon>Amphibia</taxon>
        <taxon>Batrachia</taxon>
        <taxon>Anura</taxon>
        <taxon>Pelobatoidea</taxon>
        <taxon>Megophryidae</taxon>
        <taxon>Leptobrachium</taxon>
    </lineage>
</organism>
<dbReference type="InterPro" id="IPR008271">
    <property type="entry name" value="Ser/Thr_kinase_AS"/>
</dbReference>
<dbReference type="SMART" id="SM00220">
    <property type="entry name" value="S_TKc"/>
    <property type="match status" value="1"/>
</dbReference>
<feature type="region of interest" description="Disordered" evidence="8">
    <location>
        <begin position="66"/>
        <end position="172"/>
    </location>
</feature>
<evidence type="ECO:0000313" key="10">
    <source>
        <dbReference type="Ensembl" id="ENSLLEP00000035958.1"/>
    </source>
</evidence>
<evidence type="ECO:0000313" key="11">
    <source>
        <dbReference type="Proteomes" id="UP000694569"/>
    </source>
</evidence>
<evidence type="ECO:0000256" key="3">
    <source>
        <dbReference type="ARBA" id="ARBA00022679"/>
    </source>
</evidence>
<dbReference type="GO" id="GO:0005524">
    <property type="term" value="F:ATP binding"/>
    <property type="evidence" value="ECO:0007669"/>
    <property type="project" value="UniProtKB-UniRule"/>
</dbReference>
<dbReference type="PROSITE" id="PS50011">
    <property type="entry name" value="PROTEIN_KINASE_DOM"/>
    <property type="match status" value="1"/>
</dbReference>
<feature type="domain" description="Protein kinase" evidence="9">
    <location>
        <begin position="277"/>
        <end position="532"/>
    </location>
</feature>
<dbReference type="Gene3D" id="3.30.200.20">
    <property type="entry name" value="Phosphorylase Kinase, domain 1"/>
    <property type="match status" value="1"/>
</dbReference>
<feature type="compositionally biased region" description="Polar residues" evidence="8">
    <location>
        <begin position="148"/>
        <end position="160"/>
    </location>
</feature>
<dbReference type="InterPro" id="IPR011009">
    <property type="entry name" value="Kinase-like_dom_sf"/>
</dbReference>
<keyword evidence="2" id="KW-0723">Serine/threonine-protein kinase</keyword>
<dbReference type="Proteomes" id="UP000694569">
    <property type="component" value="Unplaced"/>
</dbReference>